<evidence type="ECO:0000313" key="3">
    <source>
        <dbReference type="Proteomes" id="UP000325315"/>
    </source>
</evidence>
<organism evidence="2 3">
    <name type="scientific">Gossypium australe</name>
    <dbReference type="NCBI Taxonomy" id="47621"/>
    <lineage>
        <taxon>Eukaryota</taxon>
        <taxon>Viridiplantae</taxon>
        <taxon>Streptophyta</taxon>
        <taxon>Embryophyta</taxon>
        <taxon>Tracheophyta</taxon>
        <taxon>Spermatophyta</taxon>
        <taxon>Magnoliopsida</taxon>
        <taxon>eudicotyledons</taxon>
        <taxon>Gunneridae</taxon>
        <taxon>Pentapetalae</taxon>
        <taxon>rosids</taxon>
        <taxon>malvids</taxon>
        <taxon>Malvales</taxon>
        <taxon>Malvaceae</taxon>
        <taxon>Malvoideae</taxon>
        <taxon>Gossypium</taxon>
    </lineage>
</organism>
<name>A0A5B6VRK6_9ROSI</name>
<feature type="region of interest" description="Disordered" evidence="1">
    <location>
        <begin position="1"/>
        <end position="20"/>
    </location>
</feature>
<protein>
    <submittedName>
        <fullName evidence="2">Uncharacterized protein</fullName>
    </submittedName>
</protein>
<dbReference type="Proteomes" id="UP000325315">
    <property type="component" value="Unassembled WGS sequence"/>
</dbReference>
<evidence type="ECO:0000256" key="1">
    <source>
        <dbReference type="SAM" id="MobiDB-lite"/>
    </source>
</evidence>
<sequence length="177" mass="19962">MGLLTPYSLPHSTSRGTSTSPFDLPLSDSLRLICSLWISAILLRCIQDFQVFGERARTMLQWMGGSRRKVMITHSFTQRQRQYFEQRKQQEKTTGYEGHADETSIAGRHQKECRSLDILSLLNLSTFSAVGKCYPSKSHCKSGPSTIKYQMPEDPAKIITSSVPPSYSVKIKEAGIR</sequence>
<evidence type="ECO:0000313" key="2">
    <source>
        <dbReference type="EMBL" id="KAA3471780.1"/>
    </source>
</evidence>
<dbReference type="OrthoDB" id="994901at2759"/>
<feature type="compositionally biased region" description="Polar residues" evidence="1">
    <location>
        <begin position="10"/>
        <end position="20"/>
    </location>
</feature>
<comment type="caution">
    <text evidence="2">The sequence shown here is derived from an EMBL/GenBank/DDBJ whole genome shotgun (WGS) entry which is preliminary data.</text>
</comment>
<accession>A0A5B6VRK6</accession>
<proteinExistence type="predicted"/>
<keyword evidence="3" id="KW-1185">Reference proteome</keyword>
<dbReference type="AlphaFoldDB" id="A0A5B6VRK6"/>
<dbReference type="EMBL" id="SMMG02000006">
    <property type="protein sequence ID" value="KAA3471780.1"/>
    <property type="molecule type" value="Genomic_DNA"/>
</dbReference>
<reference evidence="3" key="1">
    <citation type="journal article" date="2019" name="Plant Biotechnol. J.">
        <title>Genome sequencing of the Australian wild diploid species Gossypium australe highlights disease resistance and delayed gland morphogenesis.</title>
        <authorList>
            <person name="Cai Y."/>
            <person name="Cai X."/>
            <person name="Wang Q."/>
            <person name="Wang P."/>
            <person name="Zhang Y."/>
            <person name="Cai C."/>
            <person name="Xu Y."/>
            <person name="Wang K."/>
            <person name="Zhou Z."/>
            <person name="Wang C."/>
            <person name="Geng S."/>
            <person name="Li B."/>
            <person name="Dong Q."/>
            <person name="Hou Y."/>
            <person name="Wang H."/>
            <person name="Ai P."/>
            <person name="Liu Z."/>
            <person name="Yi F."/>
            <person name="Sun M."/>
            <person name="An G."/>
            <person name="Cheng J."/>
            <person name="Zhang Y."/>
            <person name="Shi Q."/>
            <person name="Xie Y."/>
            <person name="Shi X."/>
            <person name="Chang Y."/>
            <person name="Huang F."/>
            <person name="Chen Y."/>
            <person name="Hong S."/>
            <person name="Mi L."/>
            <person name="Sun Q."/>
            <person name="Zhang L."/>
            <person name="Zhou B."/>
            <person name="Peng R."/>
            <person name="Zhang X."/>
            <person name="Liu F."/>
        </authorList>
    </citation>
    <scope>NUCLEOTIDE SEQUENCE [LARGE SCALE GENOMIC DNA]</scope>
    <source>
        <strain evidence="3">cv. PA1801</strain>
    </source>
</reference>
<dbReference type="PANTHER" id="PTHR37722:SF2">
    <property type="entry name" value="OS01G0167700 PROTEIN"/>
    <property type="match status" value="1"/>
</dbReference>
<dbReference type="PANTHER" id="PTHR37722">
    <property type="entry name" value="OS01G0167700 PROTEIN"/>
    <property type="match status" value="1"/>
</dbReference>
<gene>
    <name evidence="2" type="ORF">EPI10_017360</name>
</gene>